<comment type="caution">
    <text evidence="3">The sequence shown here is derived from an EMBL/GenBank/DDBJ whole genome shotgun (WGS) entry which is preliminary data.</text>
</comment>
<dbReference type="PANTHER" id="PTHR30469">
    <property type="entry name" value="MULTIDRUG RESISTANCE PROTEIN MDTA"/>
    <property type="match status" value="1"/>
</dbReference>
<accession>A0A919BNL2</accession>
<evidence type="ECO:0000313" key="3">
    <source>
        <dbReference type="EMBL" id="GHF99450.1"/>
    </source>
</evidence>
<dbReference type="GO" id="GO:0015562">
    <property type="term" value="F:efflux transmembrane transporter activity"/>
    <property type="evidence" value="ECO:0007669"/>
    <property type="project" value="TreeGrafter"/>
</dbReference>
<evidence type="ECO:0000313" key="4">
    <source>
        <dbReference type="Proteomes" id="UP000623842"/>
    </source>
</evidence>
<dbReference type="AlphaFoldDB" id="A0A919BNL2"/>
<dbReference type="EMBL" id="BNCK01000007">
    <property type="protein sequence ID" value="GHF99450.1"/>
    <property type="molecule type" value="Genomic_DNA"/>
</dbReference>
<gene>
    <name evidence="3" type="ORF">GCM10017161_29870</name>
</gene>
<dbReference type="Pfam" id="PF25876">
    <property type="entry name" value="HH_MFP_RND"/>
    <property type="match status" value="1"/>
</dbReference>
<dbReference type="NCBIfam" id="TIGR01730">
    <property type="entry name" value="RND_mfp"/>
    <property type="match status" value="1"/>
</dbReference>
<dbReference type="InterPro" id="IPR006143">
    <property type="entry name" value="RND_pump_MFP"/>
</dbReference>
<organism evidence="3 4">
    <name type="scientific">Thalassotalea marina</name>
    <dbReference type="NCBI Taxonomy" id="1673741"/>
    <lineage>
        <taxon>Bacteria</taxon>
        <taxon>Pseudomonadati</taxon>
        <taxon>Pseudomonadota</taxon>
        <taxon>Gammaproteobacteria</taxon>
        <taxon>Alteromonadales</taxon>
        <taxon>Colwelliaceae</taxon>
        <taxon>Thalassotalea</taxon>
    </lineage>
</organism>
<comment type="similarity">
    <text evidence="1">Belongs to the membrane fusion protein (MFP) (TC 8.A.1) family.</text>
</comment>
<name>A0A919BNL2_9GAMM</name>
<dbReference type="InterPro" id="IPR058624">
    <property type="entry name" value="MdtA-like_HH"/>
</dbReference>
<dbReference type="Proteomes" id="UP000623842">
    <property type="component" value="Unassembled WGS sequence"/>
</dbReference>
<dbReference type="Gene3D" id="1.10.287.470">
    <property type="entry name" value="Helix hairpin bin"/>
    <property type="match status" value="1"/>
</dbReference>
<protein>
    <recommendedName>
        <fullName evidence="2">Multidrug resistance protein MdtA-like alpha-helical hairpin domain-containing protein</fullName>
    </recommendedName>
</protein>
<proteinExistence type="inferred from homology"/>
<dbReference type="SUPFAM" id="SSF111369">
    <property type="entry name" value="HlyD-like secretion proteins"/>
    <property type="match status" value="1"/>
</dbReference>
<evidence type="ECO:0000259" key="2">
    <source>
        <dbReference type="Pfam" id="PF25876"/>
    </source>
</evidence>
<evidence type="ECO:0000256" key="1">
    <source>
        <dbReference type="ARBA" id="ARBA00009477"/>
    </source>
</evidence>
<dbReference type="GO" id="GO:1990281">
    <property type="term" value="C:efflux pump complex"/>
    <property type="evidence" value="ECO:0007669"/>
    <property type="project" value="TreeGrafter"/>
</dbReference>
<sequence>MPVTAQQFEVEKISATDYQRFVTRAGKIEFKRTNKLSFKTPGYLTTLTVDEGDFFKKGDLLASHDTTELKAIKNSRYSELMQAKREVNRIKRLIEAELASQQDLDVANTKVDITREAYQIAYYNLEKAEIRAPFDGVVLARYAALDELQGPGTQALEVAAIDNNLIARVGMTFDEIGYITIGQTVDVRVNGDKNVQGKVTKVPVKTNGAGNMFIIEVTLDSLQVGQNAVAGQLAYVKVALSSAEQVFAVPNIALLATDNQGFAQLILQNDDGSMSKASFAIVGLDNTFIYLMPSDEKSTLNVITKGWQQFEFSEF</sequence>
<keyword evidence="4" id="KW-1185">Reference proteome</keyword>
<dbReference type="Gene3D" id="2.40.50.100">
    <property type="match status" value="1"/>
</dbReference>
<feature type="domain" description="Multidrug resistance protein MdtA-like alpha-helical hairpin" evidence="2">
    <location>
        <begin position="68"/>
        <end position="114"/>
    </location>
</feature>
<reference evidence="3" key="1">
    <citation type="journal article" date="2014" name="Int. J. Syst. Evol. Microbiol.">
        <title>Complete genome sequence of Corynebacterium casei LMG S-19264T (=DSM 44701T), isolated from a smear-ripened cheese.</title>
        <authorList>
            <consortium name="US DOE Joint Genome Institute (JGI-PGF)"/>
            <person name="Walter F."/>
            <person name="Albersmeier A."/>
            <person name="Kalinowski J."/>
            <person name="Ruckert C."/>
        </authorList>
    </citation>
    <scope>NUCLEOTIDE SEQUENCE</scope>
    <source>
        <strain evidence="3">KCTC 42731</strain>
    </source>
</reference>
<reference evidence="3" key="2">
    <citation type="submission" date="2020-09" db="EMBL/GenBank/DDBJ databases">
        <authorList>
            <person name="Sun Q."/>
            <person name="Kim S."/>
        </authorList>
    </citation>
    <scope>NUCLEOTIDE SEQUENCE</scope>
    <source>
        <strain evidence="3">KCTC 42731</strain>
    </source>
</reference>